<keyword evidence="7" id="KW-0436">Ligase</keyword>
<evidence type="ECO:0000313" key="8">
    <source>
        <dbReference type="Proteomes" id="UP000312594"/>
    </source>
</evidence>
<evidence type="ECO:0000259" key="6">
    <source>
        <dbReference type="Pfam" id="PF04932"/>
    </source>
</evidence>
<protein>
    <submittedName>
        <fullName evidence="7">O-antigen ligase family protein</fullName>
    </submittedName>
</protein>
<reference evidence="7 8" key="1">
    <citation type="journal article" date="2005" name="Appl. Environ. Microbiol.">
        <title>Intestinal bacterial communities that produce active estrogen-like compounds enterodiol and enterolactone in humans.</title>
        <authorList>
            <person name="Clavel T."/>
            <person name="Henderson G."/>
            <person name="Alpert C.A."/>
            <person name="Philippe C."/>
            <person name="Rigottier-Gois L."/>
            <person name="Dore J."/>
            <person name="Blaut M."/>
        </authorList>
    </citation>
    <scope>NUCLEOTIDE SEQUENCE [LARGE SCALE GENOMIC DNA]</scope>
    <source>
        <strain evidence="7 8">SECO-MT75m2</strain>
    </source>
</reference>
<dbReference type="PANTHER" id="PTHR37422">
    <property type="entry name" value="TEICHURONIC ACID BIOSYNTHESIS PROTEIN TUAE"/>
    <property type="match status" value="1"/>
</dbReference>
<feature type="transmembrane region" description="Helical" evidence="5">
    <location>
        <begin position="90"/>
        <end position="112"/>
    </location>
</feature>
<dbReference type="PANTHER" id="PTHR37422:SF13">
    <property type="entry name" value="LIPOPOLYSACCHARIDE BIOSYNTHESIS PROTEIN PA4999-RELATED"/>
    <property type="match status" value="1"/>
</dbReference>
<comment type="caution">
    <text evidence="7">The sequence shown here is derived from an EMBL/GenBank/DDBJ whole genome shotgun (WGS) entry which is preliminary data.</text>
</comment>
<feature type="transmembrane region" description="Helical" evidence="5">
    <location>
        <begin position="330"/>
        <end position="349"/>
    </location>
</feature>
<name>A0A5C5CAW3_EGGLN</name>
<feature type="domain" description="O-antigen ligase-related" evidence="6">
    <location>
        <begin position="214"/>
        <end position="342"/>
    </location>
</feature>
<evidence type="ECO:0000313" key="7">
    <source>
        <dbReference type="EMBL" id="TNU96260.1"/>
    </source>
</evidence>
<dbReference type="AlphaFoldDB" id="A0A5C5CAW3"/>
<evidence type="ECO:0000256" key="2">
    <source>
        <dbReference type="ARBA" id="ARBA00022692"/>
    </source>
</evidence>
<organism evidence="7 8">
    <name type="scientific">Eggerthella lenta</name>
    <name type="common">Eubacterium lentum</name>
    <dbReference type="NCBI Taxonomy" id="84112"/>
    <lineage>
        <taxon>Bacteria</taxon>
        <taxon>Bacillati</taxon>
        <taxon>Actinomycetota</taxon>
        <taxon>Coriobacteriia</taxon>
        <taxon>Eggerthellales</taxon>
        <taxon>Eggerthellaceae</taxon>
        <taxon>Eggerthella</taxon>
    </lineage>
</organism>
<evidence type="ECO:0000256" key="5">
    <source>
        <dbReference type="SAM" id="Phobius"/>
    </source>
</evidence>
<dbReference type="GO" id="GO:0016874">
    <property type="term" value="F:ligase activity"/>
    <property type="evidence" value="ECO:0007669"/>
    <property type="project" value="UniProtKB-KW"/>
</dbReference>
<feature type="transmembrane region" description="Helical" evidence="5">
    <location>
        <begin position="36"/>
        <end position="55"/>
    </location>
</feature>
<sequence>MIARKPLSRVLFSASLYLFVFLSIDREASLFGFDMRYVLIALMVPALFFSLCDVGRYQNSKVEAVDKLFFAYYALISISLLALIETDLPIDMAVLGNVTILHGTNLLMLILIVLNRKTISMDSIANAVCISGLVLGVSQIVVYLGFDLSVFLQSAEVRTMAVDRGAGEHLNLFGQHFRVSGFAEDPNYACFFNVLCAAMALYIKEKRPIFSTIAFAVSVVGISLSWSRTVMLGSVVAGVIVAVAYSQPRLRKPILCILPCGVAAVSLLLPIMKISSLQTMSTRYTLWTNAYHLFLESPVVGNGLTSFRSYNSLMQQGWYVHPHSSYWETLSEFGVIAFVVLVAIFIFALRETENPMISFLVASFAIFSINFDCTYLQISIVVLVLIPGYLQGAKDGATKLEGVSSKKTRLHQGSSRAFYQKARLA</sequence>
<feature type="transmembrane region" description="Helical" evidence="5">
    <location>
        <begin position="124"/>
        <end position="146"/>
    </location>
</feature>
<dbReference type="RefSeq" id="WP_114550922.1">
    <property type="nucleotide sequence ID" value="NZ_AP025575.1"/>
</dbReference>
<keyword evidence="4 5" id="KW-0472">Membrane</keyword>
<dbReference type="EMBL" id="VEVP01000001">
    <property type="protein sequence ID" value="TNU96260.1"/>
    <property type="molecule type" value="Genomic_DNA"/>
</dbReference>
<feature type="transmembrane region" description="Helical" evidence="5">
    <location>
        <begin position="254"/>
        <end position="272"/>
    </location>
</feature>
<gene>
    <name evidence="7" type="ORF">FIC87_00805</name>
</gene>
<dbReference type="Pfam" id="PF04932">
    <property type="entry name" value="Wzy_C"/>
    <property type="match status" value="1"/>
</dbReference>
<feature type="transmembrane region" description="Helical" evidence="5">
    <location>
        <begin position="230"/>
        <end position="247"/>
    </location>
</feature>
<dbReference type="Proteomes" id="UP000312594">
    <property type="component" value="Unassembled WGS sequence"/>
</dbReference>
<evidence type="ECO:0000256" key="3">
    <source>
        <dbReference type="ARBA" id="ARBA00022989"/>
    </source>
</evidence>
<accession>A0A5C5CAW3</accession>
<feature type="transmembrane region" description="Helical" evidence="5">
    <location>
        <begin position="67"/>
        <end position="84"/>
    </location>
</feature>
<dbReference type="GO" id="GO:0016020">
    <property type="term" value="C:membrane"/>
    <property type="evidence" value="ECO:0007669"/>
    <property type="project" value="UniProtKB-SubCell"/>
</dbReference>
<feature type="transmembrane region" description="Helical" evidence="5">
    <location>
        <begin position="7"/>
        <end position="24"/>
    </location>
</feature>
<evidence type="ECO:0000256" key="1">
    <source>
        <dbReference type="ARBA" id="ARBA00004141"/>
    </source>
</evidence>
<proteinExistence type="predicted"/>
<dbReference type="InterPro" id="IPR007016">
    <property type="entry name" value="O-antigen_ligase-rel_domated"/>
</dbReference>
<keyword evidence="3 5" id="KW-1133">Transmembrane helix</keyword>
<dbReference type="InterPro" id="IPR051533">
    <property type="entry name" value="WaaL-like"/>
</dbReference>
<feature type="transmembrane region" description="Helical" evidence="5">
    <location>
        <begin position="361"/>
        <end position="386"/>
    </location>
</feature>
<comment type="subcellular location">
    <subcellularLocation>
        <location evidence="1">Membrane</location>
        <topology evidence="1">Multi-pass membrane protein</topology>
    </subcellularLocation>
</comment>
<keyword evidence="2 5" id="KW-0812">Transmembrane</keyword>
<evidence type="ECO:0000256" key="4">
    <source>
        <dbReference type="ARBA" id="ARBA00023136"/>
    </source>
</evidence>